<evidence type="ECO:0000313" key="2">
    <source>
        <dbReference type="Proteomes" id="UP000823749"/>
    </source>
</evidence>
<dbReference type="Proteomes" id="UP000823749">
    <property type="component" value="Chromosome 11"/>
</dbReference>
<evidence type="ECO:0000313" key="1">
    <source>
        <dbReference type="EMBL" id="KAG5524860.1"/>
    </source>
</evidence>
<accession>A0AAV6IAK0</accession>
<dbReference type="AlphaFoldDB" id="A0AAV6IAK0"/>
<sequence length="66" mass="7236">MMIWEIIRPNIVRNSIGDSSQMLGGAHSSSAIFIGVRNREFLLFMIAKSRTSVAGGNSIIIIVTTR</sequence>
<gene>
    <name evidence="1" type="ORF">RHGRI_031507</name>
</gene>
<comment type="caution">
    <text evidence="1">The sequence shown here is derived from an EMBL/GenBank/DDBJ whole genome shotgun (WGS) entry which is preliminary data.</text>
</comment>
<dbReference type="EMBL" id="JACTNZ010000011">
    <property type="protein sequence ID" value="KAG5524860.1"/>
    <property type="molecule type" value="Genomic_DNA"/>
</dbReference>
<organism evidence="1 2">
    <name type="scientific">Rhododendron griersonianum</name>
    <dbReference type="NCBI Taxonomy" id="479676"/>
    <lineage>
        <taxon>Eukaryota</taxon>
        <taxon>Viridiplantae</taxon>
        <taxon>Streptophyta</taxon>
        <taxon>Embryophyta</taxon>
        <taxon>Tracheophyta</taxon>
        <taxon>Spermatophyta</taxon>
        <taxon>Magnoliopsida</taxon>
        <taxon>eudicotyledons</taxon>
        <taxon>Gunneridae</taxon>
        <taxon>Pentapetalae</taxon>
        <taxon>asterids</taxon>
        <taxon>Ericales</taxon>
        <taxon>Ericaceae</taxon>
        <taxon>Ericoideae</taxon>
        <taxon>Rhodoreae</taxon>
        <taxon>Rhododendron</taxon>
    </lineage>
</organism>
<reference evidence="1" key="1">
    <citation type="submission" date="2020-08" db="EMBL/GenBank/DDBJ databases">
        <title>Plant Genome Project.</title>
        <authorList>
            <person name="Zhang R.-G."/>
        </authorList>
    </citation>
    <scope>NUCLEOTIDE SEQUENCE</scope>
    <source>
        <strain evidence="1">WSP0</strain>
        <tissue evidence="1">Leaf</tissue>
    </source>
</reference>
<protein>
    <submittedName>
        <fullName evidence="1">Uncharacterized protein</fullName>
    </submittedName>
</protein>
<keyword evidence="2" id="KW-1185">Reference proteome</keyword>
<name>A0AAV6IAK0_9ERIC</name>
<proteinExistence type="predicted"/>